<dbReference type="EMBL" id="JAJAGQ010000023">
    <property type="protein sequence ID" value="KAJ8527628.1"/>
    <property type="molecule type" value="Genomic_DNA"/>
</dbReference>
<organism evidence="1 2">
    <name type="scientific">Anisodus acutangulus</name>
    <dbReference type="NCBI Taxonomy" id="402998"/>
    <lineage>
        <taxon>Eukaryota</taxon>
        <taxon>Viridiplantae</taxon>
        <taxon>Streptophyta</taxon>
        <taxon>Embryophyta</taxon>
        <taxon>Tracheophyta</taxon>
        <taxon>Spermatophyta</taxon>
        <taxon>Magnoliopsida</taxon>
        <taxon>eudicotyledons</taxon>
        <taxon>Gunneridae</taxon>
        <taxon>Pentapetalae</taxon>
        <taxon>asterids</taxon>
        <taxon>lamiids</taxon>
        <taxon>Solanales</taxon>
        <taxon>Solanaceae</taxon>
        <taxon>Solanoideae</taxon>
        <taxon>Hyoscyameae</taxon>
        <taxon>Anisodus</taxon>
    </lineage>
</organism>
<protein>
    <submittedName>
        <fullName evidence="1">Uncharacterized protein</fullName>
    </submittedName>
</protein>
<dbReference type="AlphaFoldDB" id="A0A9Q1L620"/>
<name>A0A9Q1L620_9SOLA</name>
<accession>A0A9Q1L620</accession>
<evidence type="ECO:0000313" key="2">
    <source>
        <dbReference type="Proteomes" id="UP001152561"/>
    </source>
</evidence>
<sequence length="84" mass="9559">MATAIWLRSSLPELSSSKALMLANPMLDLVEFMTDSPPLEYLLPEVLAHHWLELHTYYSSGPHYLNFPPGVEVWLSLLTTQSIF</sequence>
<gene>
    <name evidence="1" type="ORF">K7X08_015079</name>
</gene>
<dbReference type="Proteomes" id="UP001152561">
    <property type="component" value="Unassembled WGS sequence"/>
</dbReference>
<reference evidence="2" key="1">
    <citation type="journal article" date="2023" name="Proc. Natl. Acad. Sci. U.S.A.">
        <title>Genomic and structural basis for evolution of tropane alkaloid biosynthesis.</title>
        <authorList>
            <person name="Wanga Y.-J."/>
            <person name="Taina T."/>
            <person name="Yua J.-Y."/>
            <person name="Lia J."/>
            <person name="Xua B."/>
            <person name="Chenc J."/>
            <person name="D'Auriad J.C."/>
            <person name="Huanga J.-P."/>
            <person name="Huanga S.-X."/>
        </authorList>
    </citation>
    <scope>NUCLEOTIDE SEQUENCE [LARGE SCALE GENOMIC DNA]</scope>
    <source>
        <strain evidence="2">cv. KIB-2019</strain>
    </source>
</reference>
<evidence type="ECO:0000313" key="1">
    <source>
        <dbReference type="EMBL" id="KAJ8527628.1"/>
    </source>
</evidence>
<comment type="caution">
    <text evidence="1">The sequence shown here is derived from an EMBL/GenBank/DDBJ whole genome shotgun (WGS) entry which is preliminary data.</text>
</comment>
<keyword evidence="2" id="KW-1185">Reference proteome</keyword>
<proteinExistence type="predicted"/>